<sequence>MCTVYPTFHHAAHHPLSNTTQPYDTYPPMPDINFMTQDTTVVDPYGTLPHESWGQWWSPEGAVLAESSDMAGSRIYTQESQYNNNYTCEPDTSEQLFSPAPSTHSYPIPSPITETTSLHTTTGDSESRRGSSSAQSDKRKCKRNTNQSTTTKATRRGSTTKTIKWETPPDKPRTRGRRAKPVPQPQDSPSPDPDNLPDYN</sequence>
<dbReference type="Proteomes" id="UP000622797">
    <property type="component" value="Unassembled WGS sequence"/>
</dbReference>
<feature type="compositionally biased region" description="Low complexity" evidence="1">
    <location>
        <begin position="148"/>
        <end position="162"/>
    </location>
</feature>
<dbReference type="EMBL" id="JABEXW010001369">
    <property type="protein sequence ID" value="KAF4944246.1"/>
    <property type="molecule type" value="Genomic_DNA"/>
</dbReference>
<reference evidence="2" key="2">
    <citation type="submission" date="2020-05" db="EMBL/GenBank/DDBJ databases">
        <authorList>
            <person name="Kim H.-S."/>
            <person name="Proctor R.H."/>
            <person name="Brown D.W."/>
        </authorList>
    </citation>
    <scope>NUCLEOTIDE SEQUENCE</scope>
    <source>
        <strain evidence="2">NRRL 20472</strain>
    </source>
</reference>
<organism evidence="2 3">
    <name type="scientific">Fusarium sarcochroum</name>
    <dbReference type="NCBI Taxonomy" id="1208366"/>
    <lineage>
        <taxon>Eukaryota</taxon>
        <taxon>Fungi</taxon>
        <taxon>Dikarya</taxon>
        <taxon>Ascomycota</taxon>
        <taxon>Pezizomycotina</taxon>
        <taxon>Sordariomycetes</taxon>
        <taxon>Hypocreomycetidae</taxon>
        <taxon>Hypocreales</taxon>
        <taxon>Nectriaceae</taxon>
        <taxon>Fusarium</taxon>
        <taxon>Fusarium lateritium species complex</taxon>
    </lineage>
</organism>
<feature type="compositionally biased region" description="Basic and acidic residues" evidence="1">
    <location>
        <begin position="163"/>
        <end position="173"/>
    </location>
</feature>
<keyword evidence="3" id="KW-1185">Reference proteome</keyword>
<feature type="compositionally biased region" description="Pro residues" evidence="1">
    <location>
        <begin position="182"/>
        <end position="194"/>
    </location>
</feature>
<proteinExistence type="predicted"/>
<dbReference type="AlphaFoldDB" id="A0A8H4SRJ1"/>
<comment type="caution">
    <text evidence="2">The sequence shown here is derived from an EMBL/GenBank/DDBJ whole genome shotgun (WGS) entry which is preliminary data.</text>
</comment>
<feature type="non-terminal residue" evidence="2">
    <location>
        <position position="200"/>
    </location>
</feature>
<name>A0A8H4SRJ1_9HYPO</name>
<evidence type="ECO:0000256" key="1">
    <source>
        <dbReference type="SAM" id="MobiDB-lite"/>
    </source>
</evidence>
<gene>
    <name evidence="2" type="ORF">FSARC_14723</name>
</gene>
<feature type="compositionally biased region" description="Polar residues" evidence="1">
    <location>
        <begin position="112"/>
        <end position="122"/>
    </location>
</feature>
<dbReference type="OrthoDB" id="295274at2759"/>
<reference evidence="2" key="1">
    <citation type="journal article" date="2020" name="BMC Genomics">
        <title>Correction to: Identification and distribution of gene clusters required for synthesis of sphingolipid metabolism inhibitors in diverse species of the filamentous fungus Fusarium.</title>
        <authorList>
            <person name="Kim H.S."/>
            <person name="Lohmar J.M."/>
            <person name="Busman M."/>
            <person name="Brown D.W."/>
            <person name="Naumann T.A."/>
            <person name="Divon H.H."/>
            <person name="Lysoe E."/>
            <person name="Uhlig S."/>
            <person name="Proctor R.H."/>
        </authorList>
    </citation>
    <scope>NUCLEOTIDE SEQUENCE</scope>
    <source>
        <strain evidence="2">NRRL 20472</strain>
    </source>
</reference>
<evidence type="ECO:0000313" key="3">
    <source>
        <dbReference type="Proteomes" id="UP000622797"/>
    </source>
</evidence>
<feature type="compositionally biased region" description="Polar residues" evidence="1">
    <location>
        <begin position="93"/>
        <end position="105"/>
    </location>
</feature>
<accession>A0A8H4SRJ1</accession>
<protein>
    <submittedName>
        <fullName evidence="2">Uncharacterized protein</fullName>
    </submittedName>
</protein>
<evidence type="ECO:0000313" key="2">
    <source>
        <dbReference type="EMBL" id="KAF4944246.1"/>
    </source>
</evidence>
<feature type="region of interest" description="Disordered" evidence="1">
    <location>
        <begin position="89"/>
        <end position="200"/>
    </location>
</feature>